<keyword evidence="7" id="KW-0067">ATP-binding</keyword>
<dbReference type="SUPFAM" id="SSF55083">
    <property type="entry name" value="6-hydroxymethyl-7,8-dihydropterin pyrophosphokinase, HPPK"/>
    <property type="match status" value="1"/>
</dbReference>
<dbReference type="EMBL" id="MKZS01000001">
    <property type="protein sequence ID" value="OLT60063.1"/>
    <property type="molecule type" value="Genomic_DNA"/>
</dbReference>
<accession>A0A1U7N287</accession>
<dbReference type="NCBIfam" id="TIGR01498">
    <property type="entry name" value="folK"/>
    <property type="match status" value="1"/>
</dbReference>
<comment type="pathway">
    <text evidence="2">Cofactor biosynthesis; tetrahydrofolate biosynthesis; 2-amino-4-hydroxy-6-hydroxymethyl-7,8-dihydropteridine diphosphate from 7,8-dihydroneopterin triphosphate: step 4/4.</text>
</comment>
<name>A0A1U7N287_9CYAN</name>
<dbReference type="GO" id="GO:0046656">
    <property type="term" value="P:folic acid biosynthetic process"/>
    <property type="evidence" value="ECO:0007669"/>
    <property type="project" value="UniProtKB-KW"/>
</dbReference>
<dbReference type="PROSITE" id="PS00794">
    <property type="entry name" value="HPPK"/>
    <property type="match status" value="1"/>
</dbReference>
<keyword evidence="5" id="KW-0547">Nucleotide-binding</keyword>
<evidence type="ECO:0000256" key="6">
    <source>
        <dbReference type="ARBA" id="ARBA00022777"/>
    </source>
</evidence>
<dbReference type="GO" id="GO:0003848">
    <property type="term" value="F:2-amino-4-hydroxy-6-hydroxymethyldihydropteridine diphosphokinase activity"/>
    <property type="evidence" value="ECO:0007669"/>
    <property type="project" value="UniProtKB-EC"/>
</dbReference>
<dbReference type="Pfam" id="PF01288">
    <property type="entry name" value="HPPK"/>
    <property type="match status" value="1"/>
</dbReference>
<gene>
    <name evidence="10" type="ORF">BJP37_14540</name>
</gene>
<evidence type="ECO:0000256" key="2">
    <source>
        <dbReference type="ARBA" id="ARBA00005051"/>
    </source>
</evidence>
<dbReference type="GO" id="GO:0016301">
    <property type="term" value="F:kinase activity"/>
    <property type="evidence" value="ECO:0007669"/>
    <property type="project" value="UniProtKB-KW"/>
</dbReference>
<evidence type="ECO:0000256" key="1">
    <source>
        <dbReference type="ARBA" id="ARBA00000198"/>
    </source>
</evidence>
<dbReference type="PANTHER" id="PTHR43071:SF1">
    <property type="entry name" value="2-AMINO-4-HYDROXY-6-HYDROXYMETHYLDIHYDROPTERIDINE PYROPHOSPHOKINASE"/>
    <property type="match status" value="1"/>
</dbReference>
<evidence type="ECO:0000313" key="10">
    <source>
        <dbReference type="EMBL" id="OLT60063.1"/>
    </source>
</evidence>
<comment type="catalytic activity">
    <reaction evidence="1">
        <text>6-hydroxymethyl-7,8-dihydropterin + ATP = (7,8-dihydropterin-6-yl)methyl diphosphate + AMP + H(+)</text>
        <dbReference type="Rhea" id="RHEA:11412"/>
        <dbReference type="ChEBI" id="CHEBI:15378"/>
        <dbReference type="ChEBI" id="CHEBI:30616"/>
        <dbReference type="ChEBI" id="CHEBI:44841"/>
        <dbReference type="ChEBI" id="CHEBI:72950"/>
        <dbReference type="ChEBI" id="CHEBI:456215"/>
        <dbReference type="EC" id="2.7.6.3"/>
    </reaction>
</comment>
<dbReference type="InterPro" id="IPR000550">
    <property type="entry name" value="Hppk"/>
</dbReference>
<comment type="caution">
    <text evidence="10">The sequence shown here is derived from an EMBL/GenBank/DDBJ whole genome shotgun (WGS) entry which is preliminary data.</text>
</comment>
<protein>
    <recommendedName>
        <fullName evidence="3">2-amino-4-hydroxy-6-hydroxymethyldihydropteridine diphosphokinase</fullName>
        <ecNumber evidence="3">2.7.6.3</ecNumber>
    </recommendedName>
</protein>
<feature type="domain" description="7,8-dihydro-6-hydroxymethylpterin-pyrophosphokinase" evidence="9">
    <location>
        <begin position="99"/>
        <end position="110"/>
    </location>
</feature>
<dbReference type="CDD" id="cd00483">
    <property type="entry name" value="HPPK"/>
    <property type="match status" value="1"/>
</dbReference>
<reference evidence="10 11" key="1">
    <citation type="submission" date="2016-10" db="EMBL/GenBank/DDBJ databases">
        <title>Comparative genomics uncovers the prolific and rare metabolic potential of the cyanobacterial genus Moorea.</title>
        <authorList>
            <person name="Leao T."/>
            <person name="Castelao G."/>
            <person name="Korobeynikov A."/>
            <person name="Monroe E.A."/>
            <person name="Podell S."/>
            <person name="Glukhov E."/>
            <person name="Allen E."/>
            <person name="Gerwick W.H."/>
            <person name="Gerwick L."/>
        </authorList>
    </citation>
    <scope>NUCLEOTIDE SEQUENCE [LARGE SCALE GENOMIC DNA]</scope>
    <source>
        <strain evidence="10 11">PNG5-198</strain>
    </source>
</reference>
<dbReference type="UniPathway" id="UPA00077">
    <property type="reaction ID" value="UER00155"/>
</dbReference>
<evidence type="ECO:0000256" key="5">
    <source>
        <dbReference type="ARBA" id="ARBA00022741"/>
    </source>
</evidence>
<evidence type="ECO:0000256" key="7">
    <source>
        <dbReference type="ARBA" id="ARBA00022840"/>
    </source>
</evidence>
<keyword evidence="4" id="KW-0808">Transferase</keyword>
<keyword evidence="11" id="KW-1185">Reference proteome</keyword>
<dbReference type="GO" id="GO:0046654">
    <property type="term" value="P:tetrahydrofolate biosynthetic process"/>
    <property type="evidence" value="ECO:0007669"/>
    <property type="project" value="UniProtKB-UniPathway"/>
</dbReference>
<dbReference type="AlphaFoldDB" id="A0A1U7N287"/>
<evidence type="ECO:0000256" key="4">
    <source>
        <dbReference type="ARBA" id="ARBA00022679"/>
    </source>
</evidence>
<evidence type="ECO:0000313" key="11">
    <source>
        <dbReference type="Proteomes" id="UP000186657"/>
    </source>
</evidence>
<dbReference type="PANTHER" id="PTHR43071">
    <property type="entry name" value="2-AMINO-4-HYDROXY-6-HYDROXYMETHYLDIHYDROPTERIDINE PYROPHOSPHOKINASE"/>
    <property type="match status" value="1"/>
</dbReference>
<proteinExistence type="predicted"/>
<evidence type="ECO:0000256" key="8">
    <source>
        <dbReference type="ARBA" id="ARBA00022909"/>
    </source>
</evidence>
<dbReference type="EC" id="2.7.6.3" evidence="3"/>
<sequence>MVSNSQVLSTSKSTLSAIALGSNLGDSQATLEAALIELDQTPGITVKTRSSWYKTKPIGPVQPDYINGCALVDTQVSPQKLLETLLETEQKFGRVRLEHWGARTLDLDLILFGNLILDTPDLIIPHPRMRERAFVLVPLAEIAPDWIEPVSGMKVSQLLERLDISGVTRY</sequence>
<dbReference type="InterPro" id="IPR035907">
    <property type="entry name" value="Hppk_sf"/>
</dbReference>
<evidence type="ECO:0000259" key="9">
    <source>
        <dbReference type="PROSITE" id="PS00794"/>
    </source>
</evidence>
<evidence type="ECO:0000256" key="3">
    <source>
        <dbReference type="ARBA" id="ARBA00013253"/>
    </source>
</evidence>
<keyword evidence="6 10" id="KW-0418">Kinase</keyword>
<keyword evidence="8" id="KW-0289">Folate biosynthesis</keyword>
<organism evidence="10 11">
    <name type="scientific">Moorena bouillonii PNG</name>
    <dbReference type="NCBI Taxonomy" id="568701"/>
    <lineage>
        <taxon>Bacteria</taxon>
        <taxon>Bacillati</taxon>
        <taxon>Cyanobacteriota</taxon>
        <taxon>Cyanophyceae</taxon>
        <taxon>Coleofasciculales</taxon>
        <taxon>Coleofasciculaceae</taxon>
        <taxon>Moorena</taxon>
    </lineage>
</organism>
<dbReference type="GO" id="GO:0005524">
    <property type="term" value="F:ATP binding"/>
    <property type="evidence" value="ECO:0007669"/>
    <property type="project" value="UniProtKB-KW"/>
</dbReference>
<dbReference type="Gene3D" id="3.30.70.560">
    <property type="entry name" value="7,8-Dihydro-6-hydroxymethylpterin-pyrophosphokinase HPPK"/>
    <property type="match status" value="1"/>
</dbReference>
<dbReference type="RefSeq" id="WP_075899966.1">
    <property type="nucleotide sequence ID" value="NZ_MKZS01000001.1"/>
</dbReference>
<dbReference type="Proteomes" id="UP000186657">
    <property type="component" value="Unassembled WGS sequence"/>
</dbReference>